<dbReference type="FunFam" id="1.10.10.200:FF:000002">
    <property type="entry name" value="Probable transcriptional regulatory protein CLM62_37755"/>
    <property type="match status" value="1"/>
</dbReference>
<proteinExistence type="inferred from homology"/>
<organism evidence="9 10">
    <name type="scientific">Granulicella mallensis</name>
    <dbReference type="NCBI Taxonomy" id="940614"/>
    <lineage>
        <taxon>Bacteria</taxon>
        <taxon>Pseudomonadati</taxon>
        <taxon>Acidobacteriota</taxon>
        <taxon>Terriglobia</taxon>
        <taxon>Terriglobales</taxon>
        <taxon>Acidobacteriaceae</taxon>
        <taxon>Granulicella</taxon>
    </lineage>
</organism>
<dbReference type="NCBIfam" id="NF001030">
    <property type="entry name" value="PRK00110.1"/>
    <property type="match status" value="1"/>
</dbReference>
<comment type="subcellular location">
    <subcellularLocation>
        <location evidence="6">Cytoplasm</location>
    </subcellularLocation>
</comment>
<dbReference type="InterPro" id="IPR029072">
    <property type="entry name" value="YebC-like"/>
</dbReference>
<evidence type="ECO:0000256" key="2">
    <source>
        <dbReference type="ARBA" id="ARBA00022490"/>
    </source>
</evidence>
<feature type="domain" description="TACO1/YebC-like second and third" evidence="7">
    <location>
        <begin position="103"/>
        <end position="258"/>
    </location>
</feature>
<keyword evidence="2 6" id="KW-0963">Cytoplasm</keyword>
<dbReference type="FunFam" id="3.30.70.980:FF:000002">
    <property type="entry name" value="Probable transcriptional regulatory protein YebC"/>
    <property type="match status" value="1"/>
</dbReference>
<dbReference type="InterPro" id="IPR026564">
    <property type="entry name" value="Transcrip_reg_TACO1-like_dom3"/>
</dbReference>
<dbReference type="Proteomes" id="UP000584867">
    <property type="component" value="Unassembled WGS sequence"/>
</dbReference>
<protein>
    <recommendedName>
        <fullName evidence="6">Probable transcriptional regulatory protein HDF15_004481</fullName>
    </recommendedName>
</protein>
<dbReference type="Pfam" id="PF20772">
    <property type="entry name" value="TACO1_YebC_N"/>
    <property type="match status" value="1"/>
</dbReference>
<dbReference type="InterPro" id="IPR002876">
    <property type="entry name" value="Transcrip_reg_TACO1-like"/>
</dbReference>
<dbReference type="PANTHER" id="PTHR12532:SF6">
    <property type="entry name" value="TRANSCRIPTIONAL REGULATORY PROTEIN YEBC-RELATED"/>
    <property type="match status" value="1"/>
</dbReference>
<comment type="similarity">
    <text evidence="1 6">Belongs to the TACO1 family.</text>
</comment>
<evidence type="ECO:0000256" key="1">
    <source>
        <dbReference type="ARBA" id="ARBA00008724"/>
    </source>
</evidence>
<dbReference type="Pfam" id="PF01709">
    <property type="entry name" value="Transcrip_reg"/>
    <property type="match status" value="1"/>
</dbReference>
<evidence type="ECO:0000313" key="10">
    <source>
        <dbReference type="Proteomes" id="UP000584867"/>
    </source>
</evidence>
<evidence type="ECO:0000256" key="4">
    <source>
        <dbReference type="ARBA" id="ARBA00023125"/>
    </source>
</evidence>
<dbReference type="InterPro" id="IPR017856">
    <property type="entry name" value="Integrase-like_N"/>
</dbReference>
<comment type="caution">
    <text evidence="9">The sequence shown here is derived from an EMBL/GenBank/DDBJ whole genome shotgun (WGS) entry which is preliminary data.</text>
</comment>
<accession>A0A7W8EC06</accession>
<feature type="domain" description="TACO1/YebC-like N-terminal" evidence="8">
    <location>
        <begin position="26"/>
        <end position="97"/>
    </location>
</feature>
<dbReference type="InterPro" id="IPR049083">
    <property type="entry name" value="TACO1_YebC_N"/>
</dbReference>
<dbReference type="GO" id="GO:0006355">
    <property type="term" value="P:regulation of DNA-templated transcription"/>
    <property type="evidence" value="ECO:0007669"/>
    <property type="project" value="UniProtKB-UniRule"/>
</dbReference>
<dbReference type="HAMAP" id="MF_00693">
    <property type="entry name" value="Transcrip_reg_TACO1"/>
    <property type="match status" value="1"/>
</dbReference>
<keyword evidence="4 6" id="KW-0238">DNA-binding</keyword>
<keyword evidence="3 6" id="KW-0805">Transcription regulation</keyword>
<evidence type="ECO:0000256" key="5">
    <source>
        <dbReference type="ARBA" id="ARBA00023163"/>
    </source>
</evidence>
<evidence type="ECO:0000259" key="7">
    <source>
        <dbReference type="Pfam" id="PF01709"/>
    </source>
</evidence>
<name>A0A7W8EC06_9BACT</name>
<dbReference type="Gene3D" id="1.10.10.200">
    <property type="match status" value="1"/>
</dbReference>
<keyword evidence="5 6" id="KW-0804">Transcription</keyword>
<dbReference type="AlphaFoldDB" id="A0A7W8EC06"/>
<dbReference type="NCBIfam" id="TIGR01033">
    <property type="entry name" value="YebC/PmpR family DNA-binding transcriptional regulator"/>
    <property type="match status" value="1"/>
</dbReference>
<dbReference type="NCBIfam" id="NF009044">
    <property type="entry name" value="PRK12378.1"/>
    <property type="match status" value="1"/>
</dbReference>
<gene>
    <name evidence="9" type="ORF">HDF15_004481</name>
</gene>
<dbReference type="InterPro" id="IPR048300">
    <property type="entry name" value="TACO1_YebC-like_2nd/3rd_dom"/>
</dbReference>
<dbReference type="Gene3D" id="3.30.70.980">
    <property type="match status" value="2"/>
</dbReference>
<dbReference type="PANTHER" id="PTHR12532">
    <property type="entry name" value="TRANSLATIONAL ACTIVATOR OF CYTOCHROME C OXIDASE 1"/>
    <property type="match status" value="1"/>
</dbReference>
<sequence length="267" mass="28363">MAAAGVPFQADTISQVVEVHSMSGHSKWATIKHKKGALDAKRGKIFTRLIKEITIAAKGGGGDPDGNPRLRGAIAAAKAENMPADNIKRAIQKGTGELEGAAYEEITYEGYGPGGVAVIVEVLTDNRNRAASEIRHAFSKNGGNLGETGSVGYMFSKKGVIVVAKAVADEEKITEVVLEAGADDLSDEGENWEILTSPKDYEAVVEALKAAKMTPEHAEVTMISSTYTKLEGTTAAAMSRLLDAIEDLDDTQNVYSNFDMNEETLSA</sequence>
<dbReference type="GO" id="GO:0005829">
    <property type="term" value="C:cytosol"/>
    <property type="evidence" value="ECO:0007669"/>
    <property type="project" value="TreeGrafter"/>
</dbReference>
<reference evidence="9 10" key="1">
    <citation type="submission" date="2020-08" db="EMBL/GenBank/DDBJ databases">
        <title>Genomic Encyclopedia of Type Strains, Phase IV (KMG-V): Genome sequencing to study the core and pangenomes of soil and plant-associated prokaryotes.</title>
        <authorList>
            <person name="Whitman W."/>
        </authorList>
    </citation>
    <scope>NUCLEOTIDE SEQUENCE [LARGE SCALE GENOMIC DNA]</scope>
    <source>
        <strain evidence="9 10">X5P3</strain>
    </source>
</reference>
<evidence type="ECO:0000313" key="9">
    <source>
        <dbReference type="EMBL" id="MBB5066109.1"/>
    </source>
</evidence>
<dbReference type="EMBL" id="JACHIO010000023">
    <property type="protein sequence ID" value="MBB5066109.1"/>
    <property type="molecule type" value="Genomic_DNA"/>
</dbReference>
<dbReference type="GO" id="GO:0003677">
    <property type="term" value="F:DNA binding"/>
    <property type="evidence" value="ECO:0007669"/>
    <property type="project" value="UniProtKB-UniRule"/>
</dbReference>
<dbReference type="SUPFAM" id="SSF75625">
    <property type="entry name" value="YebC-like"/>
    <property type="match status" value="1"/>
</dbReference>
<evidence type="ECO:0000256" key="3">
    <source>
        <dbReference type="ARBA" id="ARBA00023015"/>
    </source>
</evidence>
<evidence type="ECO:0000256" key="6">
    <source>
        <dbReference type="HAMAP-Rule" id="MF_00693"/>
    </source>
</evidence>
<evidence type="ECO:0000259" key="8">
    <source>
        <dbReference type="Pfam" id="PF20772"/>
    </source>
</evidence>